<feature type="compositionally biased region" description="Basic residues" evidence="1">
    <location>
        <begin position="122"/>
        <end position="133"/>
    </location>
</feature>
<sequence length="497" mass="55884">MSPALNFVDCATRNLFSTSDHRDIHSNAWSWYPRWTRSGSTFSPYIVETDVHLDSLIFDAISREHPDPLGSPLTTPPSSPVPSRLPSPEPTDIINESSYQPPEPSKAESSTKRKRRPEKDKKHSHANRAKKRRLELAAICNNERNVEEHRKHPKVFELAVPTKQLDPSSLPTCSTGYVGTASTSPATRIYRLEDLVHSGEDSFQLIEFVPGVTRYVPCCESGKIMVVMTPGPIGDNSWTATCKEAADVIRTLRPKCRFKPHDNKKGRSRGDVNALHFGISIGNGQQKPQVLRNLGVGNRKVMDTVRGHRAFKRIVGFMTSIFLTWAPQLFLYYVQTMALLLESDNQLFRPFDNSPFAAFTVNFGPATVCLPHRDTKNLAFGWCAVCALGNFDYKKGGHLVLWDCKLVIEFPPGAVVFIPSSVCCHFNTAIQAGEERFLFTTYSAGGLFRWVEHGFQLEGPYHQTEQVVKDAQLNKTRWLRGLNLFSTFEELQTSVEL</sequence>
<feature type="compositionally biased region" description="Basic and acidic residues" evidence="1">
    <location>
        <begin position="105"/>
        <end position="121"/>
    </location>
</feature>
<dbReference type="EMBL" id="JAYKXP010000089">
    <property type="protein sequence ID" value="KAK7028195.1"/>
    <property type="molecule type" value="Genomic_DNA"/>
</dbReference>
<dbReference type="Proteomes" id="UP001383192">
    <property type="component" value="Unassembled WGS sequence"/>
</dbReference>
<accession>A0AAW0BR22</accession>
<protein>
    <submittedName>
        <fullName evidence="2">Uncharacterized protein</fullName>
    </submittedName>
</protein>
<name>A0AAW0BR22_9AGAR</name>
<gene>
    <name evidence="2" type="ORF">VNI00_014885</name>
</gene>
<evidence type="ECO:0000256" key="1">
    <source>
        <dbReference type="SAM" id="MobiDB-lite"/>
    </source>
</evidence>
<evidence type="ECO:0000313" key="3">
    <source>
        <dbReference type="Proteomes" id="UP001383192"/>
    </source>
</evidence>
<dbReference type="AlphaFoldDB" id="A0AAW0BR22"/>
<keyword evidence="3" id="KW-1185">Reference proteome</keyword>
<dbReference type="Gene3D" id="3.60.130.30">
    <property type="match status" value="1"/>
</dbReference>
<comment type="caution">
    <text evidence="2">The sequence shown here is derived from an EMBL/GenBank/DDBJ whole genome shotgun (WGS) entry which is preliminary data.</text>
</comment>
<feature type="compositionally biased region" description="Pro residues" evidence="1">
    <location>
        <begin position="74"/>
        <end position="89"/>
    </location>
</feature>
<proteinExistence type="predicted"/>
<organism evidence="2 3">
    <name type="scientific">Paramarasmius palmivorus</name>
    <dbReference type="NCBI Taxonomy" id="297713"/>
    <lineage>
        <taxon>Eukaryota</taxon>
        <taxon>Fungi</taxon>
        <taxon>Dikarya</taxon>
        <taxon>Basidiomycota</taxon>
        <taxon>Agaricomycotina</taxon>
        <taxon>Agaricomycetes</taxon>
        <taxon>Agaricomycetidae</taxon>
        <taxon>Agaricales</taxon>
        <taxon>Marasmiineae</taxon>
        <taxon>Marasmiaceae</taxon>
        <taxon>Paramarasmius</taxon>
    </lineage>
</organism>
<reference evidence="2 3" key="1">
    <citation type="submission" date="2024-01" db="EMBL/GenBank/DDBJ databases">
        <title>A draft genome for a cacao thread blight-causing isolate of Paramarasmius palmivorus.</title>
        <authorList>
            <person name="Baruah I.K."/>
            <person name="Bukari Y."/>
            <person name="Amoako-Attah I."/>
            <person name="Meinhardt L.W."/>
            <person name="Bailey B.A."/>
            <person name="Cohen S.P."/>
        </authorList>
    </citation>
    <scope>NUCLEOTIDE SEQUENCE [LARGE SCALE GENOMIC DNA]</scope>
    <source>
        <strain evidence="2 3">GH-12</strain>
    </source>
</reference>
<evidence type="ECO:0000313" key="2">
    <source>
        <dbReference type="EMBL" id="KAK7028195.1"/>
    </source>
</evidence>
<feature type="region of interest" description="Disordered" evidence="1">
    <location>
        <begin position="67"/>
        <end position="133"/>
    </location>
</feature>